<dbReference type="RefSeq" id="WP_305907595.1">
    <property type="nucleotide sequence ID" value="NZ_CP157743.1"/>
</dbReference>
<dbReference type="KEGG" id="mech:Q9L42_015055"/>
<evidence type="ECO:0000313" key="4">
    <source>
        <dbReference type="EMBL" id="XBS19666.1"/>
    </source>
</evidence>
<dbReference type="InterPro" id="IPR027417">
    <property type="entry name" value="P-loop_NTPase"/>
</dbReference>
<keyword evidence="2" id="KW-1133">Transmembrane helix</keyword>
<dbReference type="GO" id="GO:0005525">
    <property type="term" value="F:GTP binding"/>
    <property type="evidence" value="ECO:0007669"/>
    <property type="project" value="InterPro"/>
</dbReference>
<keyword evidence="5" id="KW-1185">Reference proteome</keyword>
<gene>
    <name evidence="4" type="ORF">Q9L42_015055</name>
</gene>
<dbReference type="InterPro" id="IPR006073">
    <property type="entry name" value="GTP-bd"/>
</dbReference>
<feature type="domain" description="G" evidence="3">
    <location>
        <begin position="55"/>
        <end position="172"/>
    </location>
</feature>
<organism evidence="4 5">
    <name type="scientific">Methylomarinum roseum</name>
    <dbReference type="NCBI Taxonomy" id="3067653"/>
    <lineage>
        <taxon>Bacteria</taxon>
        <taxon>Pseudomonadati</taxon>
        <taxon>Pseudomonadota</taxon>
        <taxon>Gammaproteobacteria</taxon>
        <taxon>Methylococcales</taxon>
        <taxon>Methylococcaceae</taxon>
        <taxon>Methylomarinum</taxon>
    </lineage>
</organism>
<dbReference type="EMBL" id="CP157743">
    <property type="protein sequence ID" value="XBS19666.1"/>
    <property type="molecule type" value="Genomic_DNA"/>
</dbReference>
<dbReference type="Pfam" id="PF01926">
    <property type="entry name" value="MMR_HSR1"/>
    <property type="match status" value="1"/>
</dbReference>
<name>A0AAU7NRQ6_9GAMM</name>
<keyword evidence="2" id="KW-0812">Transmembrane</keyword>
<dbReference type="AlphaFoldDB" id="A0AAU7NRQ6"/>
<sequence>MAYEYSDLVARAQHWAEQAIADQRLDQEQAQAIMAVDARTPDNLFAQLDARPLIVAFMGGTGVGKSSLLNRLAGQAIAKTGIERPTSREVTLYHHHSVTIQQLPAGLPVDKVNISQHQDDSKSNIIWVDMPDFDSVELSNKQLVLDWLPHIDVLLYVVSPERYRDSKAWKLLLAEGARHAWLFVLNQWDRGQLSQYDDLKRQLAKAGFEDPLVFRTICNGSSEDEFDDLLTQLEALSTGHSVQELEQRGREVRIQQLSETLQPYRHLFVGQDYQQLKEHCRQQWQKTESLLGDGFNWPLRQLALAYAGKGGAKPDIKLWDDWAQSRLNDLLDDVIVKASQLQLPVKPLKQSLLPLRENADKIISTQTELACRQALIRPGNALQRFFIKLMRVSEFLLPLTAMGLVGYKVVTGFYQSALTGNHPYLGTNFAIHSVLLVVLSWLVPYFLHKKMQPSLEKAAIAGLRKGLEAAFVQIETQIKQALENEQQQHQQLNQQLNDILESCQKASKAKSMKHDPQLDRMLID</sequence>
<evidence type="ECO:0000313" key="5">
    <source>
        <dbReference type="Proteomes" id="UP001225378"/>
    </source>
</evidence>
<evidence type="ECO:0000259" key="3">
    <source>
        <dbReference type="Pfam" id="PF01926"/>
    </source>
</evidence>
<protein>
    <submittedName>
        <fullName evidence="4">GTPase</fullName>
    </submittedName>
</protein>
<evidence type="ECO:0000256" key="1">
    <source>
        <dbReference type="SAM" id="Coils"/>
    </source>
</evidence>
<dbReference type="CDD" id="cd00882">
    <property type="entry name" value="Ras_like_GTPase"/>
    <property type="match status" value="1"/>
</dbReference>
<keyword evidence="2" id="KW-0472">Membrane</keyword>
<keyword evidence="1" id="KW-0175">Coiled coil</keyword>
<evidence type="ECO:0000256" key="2">
    <source>
        <dbReference type="SAM" id="Phobius"/>
    </source>
</evidence>
<feature type="transmembrane region" description="Helical" evidence="2">
    <location>
        <begin position="395"/>
        <end position="417"/>
    </location>
</feature>
<dbReference type="SUPFAM" id="SSF52540">
    <property type="entry name" value="P-loop containing nucleoside triphosphate hydrolases"/>
    <property type="match status" value="1"/>
</dbReference>
<feature type="transmembrane region" description="Helical" evidence="2">
    <location>
        <begin position="429"/>
        <end position="447"/>
    </location>
</feature>
<proteinExistence type="predicted"/>
<dbReference type="Gene3D" id="3.40.50.300">
    <property type="entry name" value="P-loop containing nucleotide triphosphate hydrolases"/>
    <property type="match status" value="1"/>
</dbReference>
<feature type="coiled-coil region" evidence="1">
    <location>
        <begin position="464"/>
        <end position="509"/>
    </location>
</feature>
<reference evidence="4 5" key="1">
    <citation type="journal article" date="2024" name="Microbiology">
        <title>Methylomarinum rosea sp. nov., a novel halophilic methanotrophic bacterium from the hypersaline Lake Elton.</title>
        <authorList>
            <person name="Suleimanov R.Z."/>
            <person name="Oshkin I.Y."/>
            <person name="Danilova O.V."/>
            <person name="Suzina N.E."/>
            <person name="Dedysh S.N."/>
        </authorList>
    </citation>
    <scope>NUCLEOTIDE SEQUENCE [LARGE SCALE GENOMIC DNA]</scope>
    <source>
        <strain evidence="4 5">Ch1-1</strain>
    </source>
</reference>
<dbReference type="Proteomes" id="UP001225378">
    <property type="component" value="Chromosome"/>
</dbReference>
<accession>A0AAU7NRQ6</accession>